<evidence type="ECO:0000256" key="2">
    <source>
        <dbReference type="SAM" id="SignalP"/>
    </source>
</evidence>
<sequence length="73" mass="7749">MSLSQVAIIAVASFLLVSEALMTPVSSHVKIQSVVSQGGSNQRLLRGRHGEYDNDSEESNKGSTNSLRSTGKS</sequence>
<feature type="signal peptide" evidence="2">
    <location>
        <begin position="1"/>
        <end position="27"/>
    </location>
</feature>
<dbReference type="EMBL" id="NBNE01000477">
    <property type="protein sequence ID" value="OWZ19173.1"/>
    <property type="molecule type" value="Genomic_DNA"/>
</dbReference>
<name>A0A225WNG8_9STRA</name>
<dbReference type="Proteomes" id="UP000198211">
    <property type="component" value="Unassembled WGS sequence"/>
</dbReference>
<proteinExistence type="predicted"/>
<evidence type="ECO:0000313" key="3">
    <source>
        <dbReference type="EMBL" id="OWZ19173.1"/>
    </source>
</evidence>
<protein>
    <submittedName>
        <fullName evidence="3">RxLR effector protein</fullName>
    </submittedName>
</protein>
<feature type="region of interest" description="Disordered" evidence="1">
    <location>
        <begin position="35"/>
        <end position="73"/>
    </location>
</feature>
<reference evidence="4" key="1">
    <citation type="submission" date="2017-03" db="EMBL/GenBank/DDBJ databases">
        <title>Phytopthora megakarya and P. palmivora, two closely related causual agents of cacao black pod achieved similar genome size and gene model numbers by different mechanisms.</title>
        <authorList>
            <person name="Ali S."/>
            <person name="Shao J."/>
            <person name="Larry D.J."/>
            <person name="Kronmiller B."/>
            <person name="Shen D."/>
            <person name="Strem M.D."/>
            <person name="Melnick R.L."/>
            <person name="Guiltinan M.J."/>
            <person name="Tyler B.M."/>
            <person name="Meinhardt L.W."/>
            <person name="Bailey B.A."/>
        </authorList>
    </citation>
    <scope>NUCLEOTIDE SEQUENCE [LARGE SCALE GENOMIC DNA]</scope>
    <source>
        <strain evidence="4">zdho120</strain>
    </source>
</reference>
<evidence type="ECO:0000313" key="4">
    <source>
        <dbReference type="Proteomes" id="UP000198211"/>
    </source>
</evidence>
<accession>A0A225WNG8</accession>
<organism evidence="3 4">
    <name type="scientific">Phytophthora megakarya</name>
    <dbReference type="NCBI Taxonomy" id="4795"/>
    <lineage>
        <taxon>Eukaryota</taxon>
        <taxon>Sar</taxon>
        <taxon>Stramenopiles</taxon>
        <taxon>Oomycota</taxon>
        <taxon>Peronosporomycetes</taxon>
        <taxon>Peronosporales</taxon>
        <taxon>Peronosporaceae</taxon>
        <taxon>Phytophthora</taxon>
    </lineage>
</organism>
<dbReference type="AlphaFoldDB" id="A0A225WNG8"/>
<feature type="compositionally biased region" description="Polar residues" evidence="1">
    <location>
        <begin position="61"/>
        <end position="73"/>
    </location>
</feature>
<keyword evidence="4" id="KW-1185">Reference proteome</keyword>
<evidence type="ECO:0000256" key="1">
    <source>
        <dbReference type="SAM" id="MobiDB-lite"/>
    </source>
</evidence>
<keyword evidence="2" id="KW-0732">Signal</keyword>
<feature type="chain" id="PRO_5013030896" evidence="2">
    <location>
        <begin position="28"/>
        <end position="73"/>
    </location>
</feature>
<gene>
    <name evidence="3" type="ORF">PHMEG_0006614</name>
</gene>
<comment type="caution">
    <text evidence="3">The sequence shown here is derived from an EMBL/GenBank/DDBJ whole genome shotgun (WGS) entry which is preliminary data.</text>
</comment>